<dbReference type="Proteomes" id="UP000799437">
    <property type="component" value="Unassembled WGS sequence"/>
</dbReference>
<dbReference type="Pfam" id="PF02668">
    <property type="entry name" value="TauD"/>
    <property type="match status" value="1"/>
</dbReference>
<evidence type="ECO:0000256" key="1">
    <source>
        <dbReference type="ARBA" id="ARBA00023002"/>
    </source>
</evidence>
<reference evidence="3" key="1">
    <citation type="journal article" date="2020" name="Stud. Mycol.">
        <title>101 Dothideomycetes genomes: a test case for predicting lifestyles and emergence of pathogens.</title>
        <authorList>
            <person name="Haridas S."/>
            <person name="Albert R."/>
            <person name="Binder M."/>
            <person name="Bloem J."/>
            <person name="Labutti K."/>
            <person name="Salamov A."/>
            <person name="Andreopoulos B."/>
            <person name="Baker S."/>
            <person name="Barry K."/>
            <person name="Bills G."/>
            <person name="Bluhm B."/>
            <person name="Cannon C."/>
            <person name="Castanera R."/>
            <person name="Culley D."/>
            <person name="Daum C."/>
            <person name="Ezra D."/>
            <person name="Gonzalez J."/>
            <person name="Henrissat B."/>
            <person name="Kuo A."/>
            <person name="Liang C."/>
            <person name="Lipzen A."/>
            <person name="Lutzoni F."/>
            <person name="Magnuson J."/>
            <person name="Mondo S."/>
            <person name="Nolan M."/>
            <person name="Ohm R."/>
            <person name="Pangilinan J."/>
            <person name="Park H.-J."/>
            <person name="Ramirez L."/>
            <person name="Alfaro M."/>
            <person name="Sun H."/>
            <person name="Tritt A."/>
            <person name="Yoshinaga Y."/>
            <person name="Zwiers L.-H."/>
            <person name="Turgeon B."/>
            <person name="Goodwin S."/>
            <person name="Spatafora J."/>
            <person name="Crous P."/>
            <person name="Grigoriev I."/>
        </authorList>
    </citation>
    <scope>NUCLEOTIDE SEQUENCE</scope>
    <source>
        <strain evidence="3">CBS 121739</strain>
    </source>
</reference>
<proteinExistence type="predicted"/>
<keyword evidence="4" id="KW-1185">Reference proteome</keyword>
<name>A0A6A6WF46_9PEZI</name>
<dbReference type="InterPro" id="IPR003819">
    <property type="entry name" value="TauD/TfdA-like"/>
</dbReference>
<dbReference type="PANTHER" id="PTHR10696:SF54">
    <property type="entry name" value="FAMILY OXIDOREDUCTASE, PUTATIVE (AFU_ORTHOLOGUE AFUA_4G13850)-RELATED"/>
    <property type="match status" value="1"/>
</dbReference>
<organism evidence="3 4">
    <name type="scientific">Pseudovirgaria hyperparasitica</name>
    <dbReference type="NCBI Taxonomy" id="470096"/>
    <lineage>
        <taxon>Eukaryota</taxon>
        <taxon>Fungi</taxon>
        <taxon>Dikarya</taxon>
        <taxon>Ascomycota</taxon>
        <taxon>Pezizomycotina</taxon>
        <taxon>Dothideomycetes</taxon>
        <taxon>Dothideomycetes incertae sedis</taxon>
        <taxon>Acrospermales</taxon>
        <taxon>Acrospermaceae</taxon>
        <taxon>Pseudovirgaria</taxon>
    </lineage>
</organism>
<evidence type="ECO:0000259" key="2">
    <source>
        <dbReference type="Pfam" id="PF02668"/>
    </source>
</evidence>
<dbReference type="GO" id="GO:0016491">
    <property type="term" value="F:oxidoreductase activity"/>
    <property type="evidence" value="ECO:0007669"/>
    <property type="project" value="UniProtKB-KW"/>
</dbReference>
<feature type="domain" description="TauD/TfdA-like" evidence="2">
    <location>
        <begin position="96"/>
        <end position="352"/>
    </location>
</feature>
<accession>A0A6A6WF46</accession>
<dbReference type="Gene3D" id="3.60.130.10">
    <property type="entry name" value="Clavaminate synthase-like"/>
    <property type="match status" value="1"/>
</dbReference>
<dbReference type="InterPro" id="IPR042098">
    <property type="entry name" value="TauD-like_sf"/>
</dbReference>
<dbReference type="OrthoDB" id="272271at2759"/>
<dbReference type="GeneID" id="54490385"/>
<evidence type="ECO:0000313" key="4">
    <source>
        <dbReference type="Proteomes" id="UP000799437"/>
    </source>
</evidence>
<dbReference type="SUPFAM" id="SSF51197">
    <property type="entry name" value="Clavaminate synthase-like"/>
    <property type="match status" value="1"/>
</dbReference>
<keyword evidence="1" id="KW-0560">Oxidoreductase</keyword>
<dbReference type="InterPro" id="IPR050411">
    <property type="entry name" value="AlphaKG_dependent_hydroxylases"/>
</dbReference>
<dbReference type="EMBL" id="ML996568">
    <property type="protein sequence ID" value="KAF2760654.1"/>
    <property type="molecule type" value="Genomic_DNA"/>
</dbReference>
<sequence length="401" mass="44673">MYSANMFAMPSSLLTRTPSLESISSFRSSETTISEISGFAPASISPRVWDGSTLTPEDYVFKLSKEEVQAVRHAVVSFKLSGRPRSDLSPSTFHLPLELARKLRNCSEHIHDGPGLSVVRGLNEARFNDEESVLAFVGVSSHVCPERATDGFANQTLSHIRDATRDKVLEGAEHIGLAGSKLPTAMEFHADRYSGDVLALYVRNTGGENNGGDQFLASFGAVYNEILATDPEVLDTLSVDNWPFEMKDSKTELPYLEPGPVLWFSRGRPICQLVRAPLLGSPKIPRSCAMPKLSEKQLYALQVVEKIASHRKIKLDRQEGDIQYIHNLSVMHARSAYGSKAEGPSQRHLLRMFLRDPQRAWVKPPGYCQKFEGCFTKDREQNIPIFDADPWRKISGRDSHG</sequence>
<evidence type="ECO:0000313" key="3">
    <source>
        <dbReference type="EMBL" id="KAF2760654.1"/>
    </source>
</evidence>
<protein>
    <recommendedName>
        <fullName evidence="2">TauD/TfdA-like domain-containing protein</fullName>
    </recommendedName>
</protein>
<dbReference type="RefSeq" id="XP_033603105.1">
    <property type="nucleotide sequence ID" value="XM_033749331.1"/>
</dbReference>
<dbReference type="AlphaFoldDB" id="A0A6A6WF46"/>
<dbReference type="PANTHER" id="PTHR10696">
    <property type="entry name" value="GAMMA-BUTYROBETAINE HYDROXYLASE-RELATED"/>
    <property type="match status" value="1"/>
</dbReference>
<gene>
    <name evidence="3" type="ORF">EJ05DRAFT_536719</name>
</gene>